<name>A0A195CJQ1_9HYME</name>
<evidence type="ECO:0000313" key="4">
    <source>
        <dbReference type="Proteomes" id="UP000078542"/>
    </source>
</evidence>
<reference evidence="3 4" key="1">
    <citation type="submission" date="2016-03" db="EMBL/GenBank/DDBJ databases">
        <title>Cyphomyrmex costatus WGS genome.</title>
        <authorList>
            <person name="Nygaard S."/>
            <person name="Hu H."/>
            <person name="Boomsma J."/>
            <person name="Zhang G."/>
        </authorList>
    </citation>
    <scope>NUCLEOTIDE SEQUENCE [LARGE SCALE GENOMIC DNA]</scope>
    <source>
        <strain evidence="3">MS0001</strain>
        <tissue evidence="3">Whole body</tissue>
    </source>
</reference>
<dbReference type="PANTHER" id="PTHR20992">
    <property type="entry name" value="AT15442P-RELATED"/>
    <property type="match status" value="1"/>
</dbReference>
<dbReference type="KEGG" id="ccoa:108775368"/>
<feature type="transmembrane region" description="Helical" evidence="2">
    <location>
        <begin position="354"/>
        <end position="383"/>
    </location>
</feature>
<sequence>MPGGVVFLVCIPTLSYEHELVFGVPVKSSKKIEKSKNKIAGGPKVDLRIKETRNRPQLLTLDDDGNNNDNDIGIDVGVDSRKHARGYPTRSKSPVFVSMETVLEELLKKLRVEHVVWCKDKEDMYYEVIFPVPAGEPCENCIHCLTELGIGVKMNSIVSVIPTQCTYSGVNGTKSLAVKDDVARRRKESEDRKNAWDDFVGSIRSKLTVKQVVDGVRSGGDLTFDYVCLVLTADCLAALGLVENSATNVVAAMLVSPLMGPVMSLTFGTIIADRDLQLVGLKSLMLGIFLSILFGFIFGLLLGTTEMPWGYGDWPTDEMKGRGNYRSCWMGVLWALPSGTGVAVALLQGSNGPLIGVAISASLLPPVVNCGLFWALGCIWLLYRPIKMLHIKGESYTNFNSSYTYIYSDYLPVEFFCNGIISACLTFINVMCIFITAIIVLKIKEVAAPYTSTPELRRFWEHDIRLVRDKNISRDNSSLNSSFYDGLSKTKQRALERTLNEAVREAINDETFRKVQRLSYGHGPEEISPRLGLPARGTGGRGNIKDSENNEEIIDGNLQSHKGLNSGNTSEDLIALDRLITYLLSQPSNPTGNLDSWRRSHRASARGYRQLRGTAADIAETGGVGTTSL</sequence>
<feature type="region of interest" description="Disordered" evidence="1">
    <location>
        <begin position="523"/>
        <end position="549"/>
    </location>
</feature>
<evidence type="ECO:0000256" key="1">
    <source>
        <dbReference type="SAM" id="MobiDB-lite"/>
    </source>
</evidence>
<proteinExistence type="predicted"/>
<evidence type="ECO:0000313" key="3">
    <source>
        <dbReference type="EMBL" id="KYN00956.1"/>
    </source>
</evidence>
<evidence type="ECO:0000256" key="2">
    <source>
        <dbReference type="SAM" id="Phobius"/>
    </source>
</evidence>
<dbReference type="EMBL" id="KQ977642">
    <property type="protein sequence ID" value="KYN00956.1"/>
    <property type="molecule type" value="Genomic_DNA"/>
</dbReference>
<dbReference type="InterPro" id="IPR005240">
    <property type="entry name" value="DUF389"/>
</dbReference>
<keyword evidence="2" id="KW-1133">Transmembrane helix</keyword>
<dbReference type="Proteomes" id="UP000078542">
    <property type="component" value="Unassembled WGS sequence"/>
</dbReference>
<dbReference type="Pfam" id="PF04087">
    <property type="entry name" value="DUF389"/>
    <property type="match status" value="1"/>
</dbReference>
<feature type="transmembrane region" description="Helical" evidence="2">
    <location>
        <begin position="284"/>
        <end position="304"/>
    </location>
</feature>
<keyword evidence="2" id="KW-0812">Transmembrane</keyword>
<dbReference type="PANTHER" id="PTHR20992:SF12">
    <property type="entry name" value="IP07646P"/>
    <property type="match status" value="1"/>
</dbReference>
<gene>
    <name evidence="3" type="ORF">ALC62_08182</name>
</gene>
<keyword evidence="2" id="KW-0472">Membrane</keyword>
<dbReference type="OrthoDB" id="543859at2759"/>
<keyword evidence="4" id="KW-1185">Reference proteome</keyword>
<organism evidence="3 4">
    <name type="scientific">Cyphomyrmex costatus</name>
    <dbReference type="NCBI Taxonomy" id="456900"/>
    <lineage>
        <taxon>Eukaryota</taxon>
        <taxon>Metazoa</taxon>
        <taxon>Ecdysozoa</taxon>
        <taxon>Arthropoda</taxon>
        <taxon>Hexapoda</taxon>
        <taxon>Insecta</taxon>
        <taxon>Pterygota</taxon>
        <taxon>Neoptera</taxon>
        <taxon>Endopterygota</taxon>
        <taxon>Hymenoptera</taxon>
        <taxon>Apocrita</taxon>
        <taxon>Aculeata</taxon>
        <taxon>Formicoidea</taxon>
        <taxon>Formicidae</taxon>
        <taxon>Myrmicinae</taxon>
        <taxon>Cyphomyrmex</taxon>
    </lineage>
</organism>
<protein>
    <submittedName>
        <fullName evidence="3">Uncharacterized protein</fullName>
    </submittedName>
</protein>
<feature type="transmembrane region" description="Helical" evidence="2">
    <location>
        <begin position="420"/>
        <end position="441"/>
    </location>
</feature>
<feature type="transmembrane region" description="Helical" evidence="2">
    <location>
        <begin position="324"/>
        <end position="347"/>
    </location>
</feature>
<feature type="transmembrane region" description="Helical" evidence="2">
    <location>
        <begin position="249"/>
        <end position="272"/>
    </location>
</feature>
<dbReference type="AlphaFoldDB" id="A0A195CJQ1"/>
<accession>A0A195CJQ1</accession>